<comment type="caution">
    <text evidence="3">The sequence shown here is derived from an EMBL/GenBank/DDBJ whole genome shotgun (WGS) entry which is preliminary data.</text>
</comment>
<dbReference type="InterPro" id="IPR036514">
    <property type="entry name" value="SGNH_hydro_sf"/>
</dbReference>
<evidence type="ECO:0000259" key="2">
    <source>
        <dbReference type="Pfam" id="PF13472"/>
    </source>
</evidence>
<dbReference type="PANTHER" id="PTHR30383:SF5">
    <property type="entry name" value="SGNH HYDROLASE-TYPE ESTERASE DOMAIN-CONTAINING PROTEIN"/>
    <property type="match status" value="1"/>
</dbReference>
<dbReference type="InterPro" id="IPR013830">
    <property type="entry name" value="SGNH_hydro"/>
</dbReference>
<feature type="non-terminal residue" evidence="3">
    <location>
        <position position="451"/>
    </location>
</feature>
<reference evidence="3" key="1">
    <citation type="submission" date="2023-06" db="EMBL/GenBank/DDBJ databases">
        <title>Genome-scale phylogeny and comparative genomics of the fungal order Sordariales.</title>
        <authorList>
            <consortium name="Lawrence Berkeley National Laboratory"/>
            <person name="Hensen N."/>
            <person name="Bonometti L."/>
            <person name="Westerberg I."/>
            <person name="Brannstrom I.O."/>
            <person name="Guillou S."/>
            <person name="Cros-Aarteil S."/>
            <person name="Calhoun S."/>
            <person name="Haridas S."/>
            <person name="Kuo A."/>
            <person name="Mondo S."/>
            <person name="Pangilinan J."/>
            <person name="Riley R."/>
            <person name="LaButti K."/>
            <person name="Andreopoulos B."/>
            <person name="Lipzen A."/>
            <person name="Chen C."/>
            <person name="Yanf M."/>
            <person name="Daum C."/>
            <person name="Ng V."/>
            <person name="Clum A."/>
            <person name="Steindorff A."/>
            <person name="Ohm R."/>
            <person name="Martin F."/>
            <person name="Silar P."/>
            <person name="Natvig D."/>
            <person name="Lalanne C."/>
            <person name="Gautier V."/>
            <person name="Ament-velasquez S.L."/>
            <person name="Kruys A."/>
            <person name="Hutchinson M.I."/>
            <person name="Powell A.J."/>
            <person name="Barry K."/>
            <person name="Miller A.N."/>
            <person name="Grigoriev I.V."/>
            <person name="Debuchy R."/>
            <person name="Gladieux P."/>
            <person name="Thoren M.H."/>
            <person name="Johannesson H."/>
        </authorList>
    </citation>
    <scope>NUCLEOTIDE SEQUENCE</scope>
    <source>
        <strain evidence="3">SMH3391-2</strain>
    </source>
</reference>
<protein>
    <submittedName>
        <fullName evidence="3">SGNH hydrolase-type esterase domain-containing protein</fullName>
    </submittedName>
</protein>
<proteinExistence type="predicted"/>
<dbReference type="Pfam" id="PF13472">
    <property type="entry name" value="Lipase_GDSL_2"/>
    <property type="match status" value="1"/>
</dbReference>
<evidence type="ECO:0000313" key="3">
    <source>
        <dbReference type="EMBL" id="KAK0610141.1"/>
    </source>
</evidence>
<dbReference type="SUPFAM" id="SSF49265">
    <property type="entry name" value="Fibronectin type III"/>
    <property type="match status" value="2"/>
</dbReference>
<name>A0AA39T0W0_9PEZI</name>
<feature type="region of interest" description="Disordered" evidence="1">
    <location>
        <begin position="53"/>
        <end position="95"/>
    </location>
</feature>
<gene>
    <name evidence="3" type="ORF">B0T17DRAFT_500999</name>
</gene>
<accession>A0AA39T0W0</accession>
<dbReference type="Gene3D" id="3.40.50.1110">
    <property type="entry name" value="SGNH hydrolase"/>
    <property type="match status" value="1"/>
</dbReference>
<dbReference type="InterPro" id="IPR036116">
    <property type="entry name" value="FN3_sf"/>
</dbReference>
<dbReference type="AlphaFoldDB" id="A0AA39T0W0"/>
<keyword evidence="4" id="KW-1185">Reference proteome</keyword>
<feature type="domain" description="SGNH hydrolase-type esterase" evidence="2">
    <location>
        <begin position="80"/>
        <end position="241"/>
    </location>
</feature>
<dbReference type="EMBL" id="JAULSR010000011">
    <property type="protein sequence ID" value="KAK0610141.1"/>
    <property type="molecule type" value="Genomic_DNA"/>
</dbReference>
<dbReference type="PANTHER" id="PTHR30383">
    <property type="entry name" value="THIOESTERASE 1/PROTEASE 1/LYSOPHOSPHOLIPASE L1"/>
    <property type="match status" value="1"/>
</dbReference>
<feature type="compositionally biased region" description="Pro residues" evidence="1">
    <location>
        <begin position="68"/>
        <end position="83"/>
    </location>
</feature>
<dbReference type="Proteomes" id="UP001174934">
    <property type="component" value="Unassembled WGS sequence"/>
</dbReference>
<dbReference type="GO" id="GO:0004622">
    <property type="term" value="F:phosphatidylcholine lysophospholipase activity"/>
    <property type="evidence" value="ECO:0007669"/>
    <property type="project" value="TreeGrafter"/>
</dbReference>
<sequence>MTSNHPQKPEHESGDIRVMIIGDSISQGREGDWTWRYRIWEWFRQEGIHTTFVGPYKGTVPPDKPEPPRPPPLPTDPPGPPDGPRTTGGYAAGVSPDFLSNPDHYSTSGWQAAQAKDRVADQVAIHQPDICLVELGFNDLGWFVGGPDETLANIKAIVDRARVAKPNLKFAIADVPQRTAIPGRDELPYEIRTFNWLLARAIPIWSTDESPIGLAAFCDNYSCGDKTCKASYDGLHPNALGEYQLAQAFSRALIAPPFSFGQHELAIPPSGVIPLRPTPTPANFSAVATPAGVTVTWDSVYGAIGYELREEEGDDSWPAPLHLSVPRHDTTHCVPNQRWEYQVRTTGGRSHIGNCGRPLKSPWSKIASAVAHPETAPGPVNIQTHATEDGFSISWDAPPFPGPGAHHQANKYEIDRYGVIILDSDAPGSFPMIVGVPGDETSAEMRGLVKG</sequence>
<evidence type="ECO:0000313" key="4">
    <source>
        <dbReference type="Proteomes" id="UP001174934"/>
    </source>
</evidence>
<dbReference type="SUPFAM" id="SSF52266">
    <property type="entry name" value="SGNH hydrolase"/>
    <property type="match status" value="1"/>
</dbReference>
<dbReference type="InterPro" id="IPR051532">
    <property type="entry name" value="Ester_Hydrolysis_Enzymes"/>
</dbReference>
<evidence type="ECO:0000256" key="1">
    <source>
        <dbReference type="SAM" id="MobiDB-lite"/>
    </source>
</evidence>
<organism evidence="3 4">
    <name type="scientific">Bombardia bombarda</name>
    <dbReference type="NCBI Taxonomy" id="252184"/>
    <lineage>
        <taxon>Eukaryota</taxon>
        <taxon>Fungi</taxon>
        <taxon>Dikarya</taxon>
        <taxon>Ascomycota</taxon>
        <taxon>Pezizomycotina</taxon>
        <taxon>Sordariomycetes</taxon>
        <taxon>Sordariomycetidae</taxon>
        <taxon>Sordariales</taxon>
        <taxon>Lasiosphaeriaceae</taxon>
        <taxon>Bombardia</taxon>
    </lineage>
</organism>
<keyword evidence="3" id="KW-0378">Hydrolase</keyword>